<dbReference type="PROSITE" id="PS50918">
    <property type="entry name" value="WWE"/>
    <property type="match status" value="1"/>
</dbReference>
<dbReference type="SUPFAM" id="SSF117839">
    <property type="entry name" value="WWE domain"/>
    <property type="match status" value="1"/>
</dbReference>
<dbReference type="GO" id="GO:0005576">
    <property type="term" value="C:extracellular region"/>
    <property type="evidence" value="ECO:0007669"/>
    <property type="project" value="UniProtKB-SubCell"/>
</dbReference>
<reference evidence="12" key="1">
    <citation type="submission" date="2021-02" db="EMBL/GenBank/DDBJ databases">
        <authorList>
            <person name="Nowell W R."/>
        </authorList>
    </citation>
    <scope>NUCLEOTIDE SEQUENCE</scope>
</reference>
<dbReference type="AlphaFoldDB" id="A0A816BWW5"/>
<dbReference type="GO" id="GO:0008270">
    <property type="term" value="F:zinc ion binding"/>
    <property type="evidence" value="ECO:0007669"/>
    <property type="project" value="InterPro"/>
</dbReference>
<name>A0A816BWW5_9BILA</name>
<keyword evidence="10" id="KW-0520">NAD</keyword>
<accession>A0A816BWW5</accession>
<dbReference type="SUPFAM" id="SSF56399">
    <property type="entry name" value="ADP-ribosylation"/>
    <property type="match status" value="1"/>
</dbReference>
<dbReference type="InterPro" id="IPR000768">
    <property type="entry name" value="ART"/>
</dbReference>
<comment type="subcellular location">
    <subcellularLocation>
        <location evidence="1">Secreted</location>
    </subcellularLocation>
</comment>
<evidence type="ECO:0000256" key="7">
    <source>
        <dbReference type="ARBA" id="ARBA00022695"/>
    </source>
</evidence>
<dbReference type="Pfam" id="PF01129">
    <property type="entry name" value="ART"/>
    <property type="match status" value="1"/>
</dbReference>
<organism evidence="12 14">
    <name type="scientific">Didymodactylos carnosus</name>
    <dbReference type="NCBI Taxonomy" id="1234261"/>
    <lineage>
        <taxon>Eukaryota</taxon>
        <taxon>Metazoa</taxon>
        <taxon>Spiralia</taxon>
        <taxon>Gnathifera</taxon>
        <taxon>Rotifera</taxon>
        <taxon>Eurotatoria</taxon>
        <taxon>Bdelloidea</taxon>
        <taxon>Philodinida</taxon>
        <taxon>Philodinidae</taxon>
        <taxon>Didymodactylos</taxon>
    </lineage>
</organism>
<dbReference type="GO" id="GO:0106274">
    <property type="term" value="F:NAD+-protein-arginine ADP-ribosyltransferase activity"/>
    <property type="evidence" value="ECO:0007669"/>
    <property type="project" value="UniProtKB-EC"/>
</dbReference>
<evidence type="ECO:0000256" key="6">
    <source>
        <dbReference type="ARBA" id="ARBA00022679"/>
    </source>
</evidence>
<evidence type="ECO:0000256" key="10">
    <source>
        <dbReference type="RuleBase" id="RU361228"/>
    </source>
</evidence>
<dbReference type="Proteomes" id="UP000681722">
    <property type="component" value="Unassembled WGS sequence"/>
</dbReference>
<proteinExistence type="inferred from homology"/>
<evidence type="ECO:0000313" key="12">
    <source>
        <dbReference type="EMBL" id="CAF1616110.1"/>
    </source>
</evidence>
<dbReference type="EC" id="2.4.2.31" evidence="10"/>
<dbReference type="InterPro" id="IPR004170">
    <property type="entry name" value="WWE_dom"/>
</dbReference>
<dbReference type="InterPro" id="IPR018123">
    <property type="entry name" value="WWE-dom_subgr"/>
</dbReference>
<dbReference type="EMBL" id="CAJOBC010106307">
    <property type="protein sequence ID" value="CAF4502889.1"/>
    <property type="molecule type" value="Genomic_DNA"/>
</dbReference>
<evidence type="ECO:0000256" key="1">
    <source>
        <dbReference type="ARBA" id="ARBA00004613"/>
    </source>
</evidence>
<keyword evidence="8" id="KW-0843">Virulence</keyword>
<evidence type="ECO:0000256" key="3">
    <source>
        <dbReference type="ARBA" id="ARBA00022525"/>
    </source>
</evidence>
<evidence type="ECO:0000313" key="13">
    <source>
        <dbReference type="EMBL" id="CAF4502889.1"/>
    </source>
</evidence>
<dbReference type="Proteomes" id="UP000663829">
    <property type="component" value="Unassembled WGS sequence"/>
</dbReference>
<dbReference type="OrthoDB" id="423533at2759"/>
<keyword evidence="3" id="KW-0964">Secreted</keyword>
<dbReference type="SMART" id="SM00678">
    <property type="entry name" value="WWE"/>
    <property type="match status" value="1"/>
</dbReference>
<evidence type="ECO:0000313" key="14">
    <source>
        <dbReference type="Proteomes" id="UP000663829"/>
    </source>
</evidence>
<evidence type="ECO:0000256" key="8">
    <source>
        <dbReference type="ARBA" id="ARBA00023026"/>
    </source>
</evidence>
<sequence length="345" mass="40664">MASEATTSNIARWCWNSNNDPQSTTTGESDWKSYSDVQSLMIENAYQKKQNQVIIGDYIIDLKNFQQIYCNDKHKQRPIKRTIIDDYQAIVTLREERFFFPATPVKPFNENNYDGSDFIDQWRFSFNKPDAASIFEAAATGIVEEGKILDQVVDAEGMAAELRRTRYAPGERLDDFMWRCNPSFLKVYTLESFLYKSMNRALREQDMTKVKTLGPFCFILNFYIQHGSHQYNSRYFRGVVYRGSNQTLDEIELYKTEVGSYRKWLGFTSTSRNREKAEQFGNTLFIIDMQNNYYIKYRTGMDISKYSHYLFEEEVLLPAGIPFKIENVEYCNEKQKYFIYLNISK</sequence>
<evidence type="ECO:0000256" key="2">
    <source>
        <dbReference type="ARBA" id="ARBA00009558"/>
    </source>
</evidence>
<comment type="catalytic activity">
    <reaction evidence="9 10">
        <text>L-arginyl-[protein] + NAD(+) = N(omega)-(ADP-D-ribosyl)-L-arginyl-[protein] + nicotinamide + H(+)</text>
        <dbReference type="Rhea" id="RHEA:19149"/>
        <dbReference type="Rhea" id="RHEA-COMP:10532"/>
        <dbReference type="Rhea" id="RHEA-COMP:15087"/>
        <dbReference type="ChEBI" id="CHEBI:15378"/>
        <dbReference type="ChEBI" id="CHEBI:17154"/>
        <dbReference type="ChEBI" id="CHEBI:29965"/>
        <dbReference type="ChEBI" id="CHEBI:57540"/>
        <dbReference type="ChEBI" id="CHEBI:142554"/>
        <dbReference type="EC" id="2.4.2.31"/>
    </reaction>
</comment>
<evidence type="ECO:0000256" key="5">
    <source>
        <dbReference type="ARBA" id="ARBA00022676"/>
    </source>
</evidence>
<evidence type="ECO:0000256" key="9">
    <source>
        <dbReference type="ARBA" id="ARBA00047597"/>
    </source>
</evidence>
<dbReference type="Gene3D" id="3.90.176.10">
    <property type="entry name" value="Toxin ADP-ribosyltransferase, Chain A, domain 1"/>
    <property type="match status" value="1"/>
</dbReference>
<dbReference type="InterPro" id="IPR050999">
    <property type="entry name" value="ADP-ribosyltransferase_ARG"/>
</dbReference>
<comment type="similarity">
    <text evidence="2 10">Belongs to the Arg-specific ADP-ribosyltransferase family.</text>
</comment>
<comment type="caution">
    <text evidence="12">The sequence shown here is derived from an EMBL/GenBank/DDBJ whole genome shotgun (WGS) entry which is preliminary data.</text>
</comment>
<dbReference type="PROSITE" id="PS51996">
    <property type="entry name" value="TR_MART"/>
    <property type="match status" value="1"/>
</dbReference>
<dbReference type="Gene3D" id="3.30.720.50">
    <property type="match status" value="1"/>
</dbReference>
<dbReference type="GO" id="GO:0003950">
    <property type="term" value="F:NAD+ poly-ADP-ribosyltransferase activity"/>
    <property type="evidence" value="ECO:0007669"/>
    <property type="project" value="TreeGrafter"/>
</dbReference>
<keyword evidence="5 10" id="KW-0328">Glycosyltransferase</keyword>
<dbReference type="EMBL" id="CAJNOQ010039348">
    <property type="protein sequence ID" value="CAF1616110.1"/>
    <property type="molecule type" value="Genomic_DNA"/>
</dbReference>
<evidence type="ECO:0000259" key="11">
    <source>
        <dbReference type="PROSITE" id="PS50918"/>
    </source>
</evidence>
<keyword evidence="4" id="KW-0800">Toxin</keyword>
<feature type="domain" description="WWE" evidence="11">
    <location>
        <begin position="1"/>
        <end position="81"/>
    </location>
</feature>
<dbReference type="GO" id="GO:0090729">
    <property type="term" value="F:toxin activity"/>
    <property type="evidence" value="ECO:0007669"/>
    <property type="project" value="UniProtKB-KW"/>
</dbReference>
<keyword evidence="14" id="KW-1185">Reference proteome</keyword>
<dbReference type="PANTHER" id="PTHR10339">
    <property type="entry name" value="ADP-RIBOSYLTRANSFERASE"/>
    <property type="match status" value="1"/>
</dbReference>
<protein>
    <recommendedName>
        <fullName evidence="10">NAD(P)(+)--arginine ADP-ribosyltransferase</fullName>
        <ecNumber evidence="10">2.4.2.31</ecNumber>
    </recommendedName>
    <alternativeName>
        <fullName evidence="10">Mono(ADP-ribosyl)transferase</fullName>
    </alternativeName>
</protein>
<keyword evidence="7" id="KW-0548">Nucleotidyltransferase</keyword>
<dbReference type="InterPro" id="IPR037197">
    <property type="entry name" value="WWE_dom_sf"/>
</dbReference>
<dbReference type="Pfam" id="PF02825">
    <property type="entry name" value="WWE"/>
    <property type="match status" value="1"/>
</dbReference>
<evidence type="ECO:0000256" key="4">
    <source>
        <dbReference type="ARBA" id="ARBA00022656"/>
    </source>
</evidence>
<keyword evidence="6 10" id="KW-0808">Transferase</keyword>
<gene>
    <name evidence="12" type="ORF">GPM918_LOCUS43428</name>
    <name evidence="13" type="ORF">SRO942_LOCUS44918</name>
</gene>
<dbReference type="GO" id="GO:0016779">
    <property type="term" value="F:nucleotidyltransferase activity"/>
    <property type="evidence" value="ECO:0007669"/>
    <property type="project" value="UniProtKB-KW"/>
</dbReference>
<dbReference type="PANTHER" id="PTHR10339:SF25">
    <property type="entry name" value="SECRETED EXOENZYME S"/>
    <property type="match status" value="1"/>
</dbReference>
<keyword evidence="10" id="KW-0521">NADP</keyword>